<accession>A0A917U3N0</accession>
<protein>
    <submittedName>
        <fullName evidence="1">Uncharacterized protein</fullName>
    </submittedName>
</protein>
<evidence type="ECO:0000313" key="2">
    <source>
        <dbReference type="Proteomes" id="UP000642070"/>
    </source>
</evidence>
<name>A0A917U3N0_9ACTN</name>
<reference evidence="1" key="1">
    <citation type="journal article" date="2014" name="Int. J. Syst. Evol. Microbiol.">
        <title>Complete genome sequence of Corynebacterium casei LMG S-19264T (=DSM 44701T), isolated from a smear-ripened cheese.</title>
        <authorList>
            <consortium name="US DOE Joint Genome Institute (JGI-PGF)"/>
            <person name="Walter F."/>
            <person name="Albersmeier A."/>
            <person name="Kalinowski J."/>
            <person name="Ruckert C."/>
        </authorList>
    </citation>
    <scope>NUCLEOTIDE SEQUENCE</scope>
    <source>
        <strain evidence="1">JCM 19831</strain>
    </source>
</reference>
<keyword evidence="2" id="KW-1185">Reference proteome</keyword>
<dbReference type="AlphaFoldDB" id="A0A917U3N0"/>
<dbReference type="EMBL" id="BMPI01000035">
    <property type="protein sequence ID" value="GGM52746.1"/>
    <property type="molecule type" value="Genomic_DNA"/>
</dbReference>
<sequence>MRPLRCGTGVPLDQLPEGDRRAVEDFARFLSGELALAADGQTYVDAGDPRAVHVAPRPGPAPEEGER</sequence>
<dbReference type="Proteomes" id="UP000642070">
    <property type="component" value="Unassembled WGS sequence"/>
</dbReference>
<proteinExistence type="predicted"/>
<reference evidence="1" key="2">
    <citation type="submission" date="2020-09" db="EMBL/GenBank/DDBJ databases">
        <authorList>
            <person name="Sun Q."/>
            <person name="Ohkuma M."/>
        </authorList>
    </citation>
    <scope>NUCLEOTIDE SEQUENCE</scope>
    <source>
        <strain evidence="1">JCM 19831</strain>
    </source>
</reference>
<gene>
    <name evidence="1" type="ORF">GCM10007977_062890</name>
</gene>
<evidence type="ECO:0000313" key="1">
    <source>
        <dbReference type="EMBL" id="GGM52746.1"/>
    </source>
</evidence>
<organism evidence="1 2">
    <name type="scientific">Dactylosporangium sucinum</name>
    <dbReference type="NCBI Taxonomy" id="1424081"/>
    <lineage>
        <taxon>Bacteria</taxon>
        <taxon>Bacillati</taxon>
        <taxon>Actinomycetota</taxon>
        <taxon>Actinomycetes</taxon>
        <taxon>Micromonosporales</taxon>
        <taxon>Micromonosporaceae</taxon>
        <taxon>Dactylosporangium</taxon>
    </lineage>
</organism>
<comment type="caution">
    <text evidence="1">The sequence shown here is derived from an EMBL/GenBank/DDBJ whole genome shotgun (WGS) entry which is preliminary data.</text>
</comment>
<dbReference type="RefSeq" id="WP_190253602.1">
    <property type="nucleotide sequence ID" value="NZ_BMPI01000035.1"/>
</dbReference>